<proteinExistence type="predicted"/>
<dbReference type="AlphaFoldDB" id="A0AA94JP50"/>
<accession>A0AA94JP50</accession>
<name>A0AA94JP50_9FLAO</name>
<comment type="caution">
    <text evidence="1">The sequence shown here is derived from an EMBL/GenBank/DDBJ whole genome shotgun (WGS) entry which is preliminary data.</text>
</comment>
<reference evidence="1" key="1">
    <citation type="submission" date="2018-12" db="EMBL/GenBank/DDBJ databases">
        <title>Draft genome sequence of Flaovobacterium columnare BGFS27 isolated from channel catfish in Alabama.</title>
        <authorList>
            <person name="Cai W."/>
            <person name="Arias C."/>
        </authorList>
    </citation>
    <scope>NUCLEOTIDE SEQUENCE [LARGE SCALE GENOMIC DNA]</scope>
    <source>
        <strain evidence="1">BGFS27</strain>
    </source>
</reference>
<dbReference type="EMBL" id="RWGX01000003">
    <property type="protein sequence ID" value="RVU89022.1"/>
    <property type="molecule type" value="Genomic_DNA"/>
</dbReference>
<protein>
    <submittedName>
        <fullName evidence="1">Uncharacterized protein</fullName>
    </submittedName>
</protein>
<sequence length="347" mass="37955">MLRSWGSSDQVALSLHALDNGNFLWDNFEVSPEELAEILAKKLDPNKKEIVLLSCNDLASAQALAQATGKKVYTTDGAITIFENGIKRADNTKWYEVSPDGTAKELSSPPVKECSTCTGDGVEMGVNAAGNWVVLESKLISKLSSTIDATTLNKMIAQMKNAGDDGMKLALRIEKGNLESIDGYTSLIKNASVDNHSIKAVNQALDKADNLVVNGKSKELLRFEDNPSGYDIDLGVKTSQSSSTYSEAYQFKTNTTNLSKSSIQGASSQLYNAPTTKRIVEFKLIDGDNINVIKNSDALKTEFKFQLYDKGLKPTNNVVIDEFHLLSNTGEKVRVVYQDGNLKFINF</sequence>
<evidence type="ECO:0000313" key="1">
    <source>
        <dbReference type="EMBL" id="RVU89022.1"/>
    </source>
</evidence>
<gene>
    <name evidence="1" type="ORF">EJB19_02475</name>
</gene>
<dbReference type="RefSeq" id="WP_127821741.1">
    <property type="nucleotide sequence ID" value="NZ_RWGX02000014.1"/>
</dbReference>
<organism evidence="1">
    <name type="scientific">Flavobacterium columnare</name>
    <dbReference type="NCBI Taxonomy" id="996"/>
    <lineage>
        <taxon>Bacteria</taxon>
        <taxon>Pseudomonadati</taxon>
        <taxon>Bacteroidota</taxon>
        <taxon>Flavobacteriia</taxon>
        <taxon>Flavobacteriales</taxon>
        <taxon>Flavobacteriaceae</taxon>
        <taxon>Flavobacterium</taxon>
    </lineage>
</organism>